<keyword evidence="2" id="KW-1185">Reference proteome</keyword>
<organism evidence="1 2">
    <name type="scientific">Diaporthe eres</name>
    <name type="common">Phomopsis oblonga</name>
    <dbReference type="NCBI Taxonomy" id="83184"/>
    <lineage>
        <taxon>Eukaryota</taxon>
        <taxon>Fungi</taxon>
        <taxon>Dikarya</taxon>
        <taxon>Ascomycota</taxon>
        <taxon>Pezizomycotina</taxon>
        <taxon>Sordariomycetes</taxon>
        <taxon>Sordariomycetidae</taxon>
        <taxon>Diaporthales</taxon>
        <taxon>Diaporthaceae</taxon>
        <taxon>Diaporthe</taxon>
        <taxon>Diaporthe eres species complex</taxon>
    </lineage>
</organism>
<sequence length="305" mass="34576">MNSFRIKHVVNEVAAILEQHRALPNFEQHARKTCREVVVLLLDGQAGYDRLNIAVPNYQGLRTSPQRAECAVFHAAYRWNADRALSGGVGFDLNPQEVARFVLDIMTDYEVYFQAHRSRMNAYAHHYRDVDAILDANADVQALGEPWEMAPLPLADGRVGCARCGLPTASMAVLKSHHKSTHRKTGGAACYKCTWSRNDRPSDLHDHLRSVHDIYRPGHPEAFSINVNHIRRKTVPLLRRLLAEDRATLAALRGVPPPTAVIQDDWKANQLAREIRHQRMQIKQQAGWQAVVDRQRADRIALQDD</sequence>
<comment type="caution">
    <text evidence="1">The sequence shown here is derived from an EMBL/GenBank/DDBJ whole genome shotgun (WGS) entry which is preliminary data.</text>
</comment>
<evidence type="ECO:0000313" key="1">
    <source>
        <dbReference type="EMBL" id="KAK7719085.1"/>
    </source>
</evidence>
<name>A0ABR1NXI0_DIAER</name>
<accession>A0ABR1NXI0</accession>
<evidence type="ECO:0008006" key="3">
    <source>
        <dbReference type="Google" id="ProtNLM"/>
    </source>
</evidence>
<proteinExistence type="predicted"/>
<gene>
    <name evidence="1" type="ORF">SLS63_010235</name>
</gene>
<dbReference type="Proteomes" id="UP001430848">
    <property type="component" value="Unassembled WGS sequence"/>
</dbReference>
<protein>
    <recommendedName>
        <fullName evidence="3">C2H2-type domain-containing protein</fullName>
    </recommendedName>
</protein>
<dbReference type="EMBL" id="JAKNSF020000082">
    <property type="protein sequence ID" value="KAK7719085.1"/>
    <property type="molecule type" value="Genomic_DNA"/>
</dbReference>
<evidence type="ECO:0000313" key="2">
    <source>
        <dbReference type="Proteomes" id="UP001430848"/>
    </source>
</evidence>
<reference evidence="1 2" key="1">
    <citation type="submission" date="2024-02" db="EMBL/GenBank/DDBJ databases">
        <title>De novo assembly and annotation of 12 fungi associated with fruit tree decline syndrome in Ontario, Canada.</title>
        <authorList>
            <person name="Sulman M."/>
            <person name="Ellouze W."/>
            <person name="Ilyukhin E."/>
        </authorList>
    </citation>
    <scope>NUCLEOTIDE SEQUENCE [LARGE SCALE GENOMIC DNA]</scope>
    <source>
        <strain evidence="1 2">M169</strain>
    </source>
</reference>